<organism evidence="10 11">
    <name type="scientific">Hyphobacterium lacteum</name>
    <dbReference type="NCBI Taxonomy" id="3116575"/>
    <lineage>
        <taxon>Bacteria</taxon>
        <taxon>Pseudomonadati</taxon>
        <taxon>Pseudomonadota</taxon>
        <taxon>Alphaproteobacteria</taxon>
        <taxon>Maricaulales</taxon>
        <taxon>Maricaulaceae</taxon>
        <taxon>Hyphobacterium</taxon>
    </lineage>
</organism>
<evidence type="ECO:0000256" key="5">
    <source>
        <dbReference type="ARBA" id="ARBA00023235"/>
    </source>
</evidence>
<dbReference type="Gene3D" id="1.10.1390.10">
    <property type="match status" value="1"/>
</dbReference>
<evidence type="ECO:0000256" key="6">
    <source>
        <dbReference type="ARBA" id="ARBA00029321"/>
    </source>
</evidence>
<keyword evidence="5 7" id="KW-0413">Isomerase</keyword>
<accession>A0ABU7LN89</accession>
<evidence type="ECO:0000256" key="9">
    <source>
        <dbReference type="SAM" id="MobiDB-lite"/>
    </source>
</evidence>
<keyword evidence="7" id="KW-0963">Cytoplasm</keyword>
<dbReference type="InterPro" id="IPR035482">
    <property type="entry name" value="SIS_PGI_2"/>
</dbReference>
<protein>
    <recommendedName>
        <fullName evidence="7">Glucose-6-phosphate isomerase</fullName>
        <shortName evidence="7">GPI</shortName>
        <ecNumber evidence="7">5.3.1.9</ecNumber>
    </recommendedName>
    <alternativeName>
        <fullName evidence="7">Phosphoglucose isomerase</fullName>
        <shortName evidence="7">PGI</shortName>
    </alternativeName>
    <alternativeName>
        <fullName evidence="7">Phosphohexose isomerase</fullName>
        <shortName evidence="7">PHI</shortName>
    </alternativeName>
</protein>
<proteinExistence type="inferred from homology"/>
<keyword evidence="3 7" id="KW-0312">Gluconeogenesis</keyword>
<comment type="catalytic activity">
    <reaction evidence="6 7 8">
        <text>alpha-D-glucose 6-phosphate = beta-D-fructose 6-phosphate</text>
        <dbReference type="Rhea" id="RHEA:11816"/>
        <dbReference type="ChEBI" id="CHEBI:57634"/>
        <dbReference type="ChEBI" id="CHEBI:58225"/>
        <dbReference type="EC" id="5.3.1.9"/>
    </reaction>
</comment>
<dbReference type="PROSITE" id="PS00765">
    <property type="entry name" value="P_GLUCOSE_ISOMERASE_1"/>
    <property type="match status" value="1"/>
</dbReference>
<comment type="pathway">
    <text evidence="7">Carbohydrate biosynthesis; gluconeogenesis.</text>
</comment>
<dbReference type="CDD" id="cd05015">
    <property type="entry name" value="SIS_PGI_1"/>
    <property type="match status" value="1"/>
</dbReference>
<dbReference type="InterPro" id="IPR046348">
    <property type="entry name" value="SIS_dom_sf"/>
</dbReference>
<feature type="region of interest" description="Disordered" evidence="9">
    <location>
        <begin position="510"/>
        <end position="541"/>
    </location>
</feature>
<dbReference type="PANTHER" id="PTHR11469">
    <property type="entry name" value="GLUCOSE-6-PHOSPHATE ISOMERASE"/>
    <property type="match status" value="1"/>
</dbReference>
<comment type="function">
    <text evidence="7">Catalyzes the reversible isomerization of glucose-6-phosphate to fructose-6-phosphate.</text>
</comment>
<evidence type="ECO:0000256" key="8">
    <source>
        <dbReference type="RuleBase" id="RU000612"/>
    </source>
</evidence>
<dbReference type="Gene3D" id="3.40.50.10490">
    <property type="entry name" value="Glucose-6-phosphate isomerase like protein, domain 1"/>
    <property type="match status" value="2"/>
</dbReference>
<feature type="active site" evidence="7">
    <location>
        <position position="500"/>
    </location>
</feature>
<dbReference type="InterPro" id="IPR018189">
    <property type="entry name" value="Phosphoglucose_isomerase_CS"/>
</dbReference>
<evidence type="ECO:0000256" key="7">
    <source>
        <dbReference type="HAMAP-Rule" id="MF_00473"/>
    </source>
</evidence>
<dbReference type="EMBL" id="JAZDRP010000002">
    <property type="protein sequence ID" value="MEE2525381.1"/>
    <property type="molecule type" value="Genomic_DNA"/>
</dbReference>
<reference evidence="10 11" key="1">
    <citation type="submission" date="2024-01" db="EMBL/GenBank/DDBJ databases">
        <title>Hyphobacterium bacterium isolated from marine sediment.</title>
        <authorList>
            <person name="Zhao S."/>
        </authorList>
    </citation>
    <scope>NUCLEOTIDE SEQUENCE [LARGE SCALE GENOMIC DNA]</scope>
    <source>
        <strain evidence="11">HN65</strain>
    </source>
</reference>
<dbReference type="PANTHER" id="PTHR11469:SF1">
    <property type="entry name" value="GLUCOSE-6-PHOSPHATE ISOMERASE"/>
    <property type="match status" value="1"/>
</dbReference>
<comment type="similarity">
    <text evidence="2 7 8">Belongs to the GPI family.</text>
</comment>
<dbReference type="CDD" id="cd05016">
    <property type="entry name" value="SIS_PGI_2"/>
    <property type="match status" value="1"/>
</dbReference>
<evidence type="ECO:0000256" key="1">
    <source>
        <dbReference type="ARBA" id="ARBA00004926"/>
    </source>
</evidence>
<dbReference type="InterPro" id="IPR035476">
    <property type="entry name" value="SIS_PGI_1"/>
</dbReference>
<dbReference type="PRINTS" id="PR00662">
    <property type="entry name" value="G6PISOMERASE"/>
</dbReference>
<dbReference type="Proteomes" id="UP001354971">
    <property type="component" value="Unassembled WGS sequence"/>
</dbReference>
<comment type="subcellular location">
    <subcellularLocation>
        <location evidence="7">Cytoplasm</location>
    </subcellularLocation>
</comment>
<keyword evidence="11" id="KW-1185">Reference proteome</keyword>
<dbReference type="HAMAP" id="MF_00473">
    <property type="entry name" value="G6P_isomerase"/>
    <property type="match status" value="1"/>
</dbReference>
<evidence type="ECO:0000313" key="11">
    <source>
        <dbReference type="Proteomes" id="UP001354971"/>
    </source>
</evidence>
<dbReference type="InterPro" id="IPR023096">
    <property type="entry name" value="G6P_Isomerase_C"/>
</dbReference>
<name>A0ABU7LN89_9PROT</name>
<dbReference type="Pfam" id="PF00342">
    <property type="entry name" value="PGI"/>
    <property type="match status" value="1"/>
</dbReference>
<evidence type="ECO:0000256" key="4">
    <source>
        <dbReference type="ARBA" id="ARBA00023152"/>
    </source>
</evidence>
<dbReference type="PROSITE" id="PS00174">
    <property type="entry name" value="P_GLUCOSE_ISOMERASE_2"/>
    <property type="match status" value="1"/>
</dbReference>
<feature type="active site" evidence="7">
    <location>
        <position position="374"/>
    </location>
</feature>
<sequence>MAMTREQAVEAIIELGRKTMGNDARDHFSRDEGRLDALTLDAAGLYFDFSKQPYGRDDLSALLTLAAACGLEQQIAAMLSGDVVNTTENRAAQHVALRGGGIDKAKIEQAAAERERAYDFAEKLRSGQIATASGKPFTHILHIGIGGSDLGPRLLYEAMRQNDDPLAVRFLSSVDPEAFASAIEGLDPATTMVFVVSKSFGTPETTENFKLALDWLKAELGEDAGRHLVAATANRSAAIATDVEEARIFDMWDWVGGRYSLWSAVSLSVIAAIGPKSFDLLLAGARDMDSHFSSAAIENNAPAMSALTIYWHQLTRGVRSWAVVPYAFHLRLFVAWLQQLFMESLGKGVSLSGESVAGPTGPAVWGGEGPDGQHAFFQLLHQGAAAVPVDIIAFANDPRGDRQPAILANAIAQAEALLAGRDGDTVRSQLETSGLADAEKEVLTPHMVMPGGRGSTFILADKLDARSLGALLAFYEHQTFALSVLMGINAFDQFGVELGKKLAARLEKELRGAPSTGHDTSTNALLERLSGPHSKRGDSDA</sequence>
<gene>
    <name evidence="7 10" type="primary">pgi</name>
    <name evidence="10" type="ORF">V0U79_03310</name>
</gene>
<dbReference type="GO" id="GO:0004347">
    <property type="term" value="F:glucose-6-phosphate isomerase activity"/>
    <property type="evidence" value="ECO:0007669"/>
    <property type="project" value="UniProtKB-EC"/>
</dbReference>
<dbReference type="SUPFAM" id="SSF53697">
    <property type="entry name" value="SIS domain"/>
    <property type="match status" value="1"/>
</dbReference>
<comment type="caution">
    <text evidence="10">The sequence shown here is derived from an EMBL/GenBank/DDBJ whole genome shotgun (WGS) entry which is preliminary data.</text>
</comment>
<evidence type="ECO:0000256" key="2">
    <source>
        <dbReference type="ARBA" id="ARBA00006604"/>
    </source>
</evidence>
<comment type="pathway">
    <text evidence="1 7 8">Carbohydrate degradation; glycolysis; D-glyceraldehyde 3-phosphate and glycerone phosphate from D-glucose: step 2/4.</text>
</comment>
<keyword evidence="4 7" id="KW-0324">Glycolysis</keyword>
<dbReference type="NCBIfam" id="NF001211">
    <property type="entry name" value="PRK00179.1"/>
    <property type="match status" value="1"/>
</dbReference>
<evidence type="ECO:0000256" key="3">
    <source>
        <dbReference type="ARBA" id="ARBA00022432"/>
    </source>
</evidence>
<dbReference type="InterPro" id="IPR001672">
    <property type="entry name" value="G6P_Isomerase"/>
</dbReference>
<feature type="active site" description="Proton donor" evidence="7">
    <location>
        <position position="343"/>
    </location>
</feature>
<dbReference type="RefSeq" id="WP_330198044.1">
    <property type="nucleotide sequence ID" value="NZ_JAZDRP010000002.1"/>
</dbReference>
<evidence type="ECO:0000313" key="10">
    <source>
        <dbReference type="EMBL" id="MEE2525381.1"/>
    </source>
</evidence>
<dbReference type="EC" id="5.3.1.9" evidence="7"/>
<dbReference type="PROSITE" id="PS51463">
    <property type="entry name" value="P_GLUCOSE_ISOMERASE_3"/>
    <property type="match status" value="1"/>
</dbReference>